<evidence type="ECO:0000313" key="2">
    <source>
        <dbReference type="Proteomes" id="UP000309997"/>
    </source>
</evidence>
<gene>
    <name evidence="1" type="ORF">D5086_014701</name>
</gene>
<proteinExistence type="predicted"/>
<organism evidence="1 2">
    <name type="scientific">Populus alba</name>
    <name type="common">White poplar</name>
    <dbReference type="NCBI Taxonomy" id="43335"/>
    <lineage>
        <taxon>Eukaryota</taxon>
        <taxon>Viridiplantae</taxon>
        <taxon>Streptophyta</taxon>
        <taxon>Embryophyta</taxon>
        <taxon>Tracheophyta</taxon>
        <taxon>Spermatophyta</taxon>
        <taxon>Magnoliopsida</taxon>
        <taxon>eudicotyledons</taxon>
        <taxon>Gunneridae</taxon>
        <taxon>Pentapetalae</taxon>
        <taxon>rosids</taxon>
        <taxon>fabids</taxon>
        <taxon>Malpighiales</taxon>
        <taxon>Salicaceae</taxon>
        <taxon>Saliceae</taxon>
        <taxon>Populus</taxon>
    </lineage>
</organism>
<accession>A0ACC4BYG0</accession>
<name>A0ACC4BYG0_POPAL</name>
<keyword evidence="2" id="KW-1185">Reference proteome</keyword>
<dbReference type="Proteomes" id="UP000309997">
    <property type="component" value="Unassembled WGS sequence"/>
</dbReference>
<comment type="caution">
    <text evidence="1">The sequence shown here is derived from an EMBL/GenBank/DDBJ whole genome shotgun (WGS) entry which is preliminary data.</text>
</comment>
<sequence length="150" mass="16996">MQEVELLSKARHEMCTNAGSKRRAIPLIKHLASDKSHLQTKMLVKIQEDGGDTQDLGSDIAADLQRAKGILSSGGIQEEKKTWQEKSPWSLAARNVRRHMEEKVHSYNIENEKETKQSDKRWSPQIWVCHAQALLMQASLYPATIFCISA</sequence>
<reference evidence="1 2" key="1">
    <citation type="journal article" date="2024" name="Plant Biotechnol. J.">
        <title>Genome and CRISPR/Cas9 system of a widespread forest tree (Populus alba) in the world.</title>
        <authorList>
            <person name="Liu Y.J."/>
            <person name="Jiang P.F."/>
            <person name="Han X.M."/>
            <person name="Li X.Y."/>
            <person name="Wang H.M."/>
            <person name="Wang Y.J."/>
            <person name="Wang X.X."/>
            <person name="Zeng Q.Y."/>
        </authorList>
    </citation>
    <scope>NUCLEOTIDE SEQUENCE [LARGE SCALE GENOMIC DNA]</scope>
    <source>
        <strain evidence="2">cv. PAL-ZL1</strain>
    </source>
</reference>
<protein>
    <submittedName>
        <fullName evidence="1">Uncharacterized protein</fullName>
    </submittedName>
</protein>
<dbReference type="EMBL" id="RCHU02000007">
    <property type="protein sequence ID" value="KAL3583640.1"/>
    <property type="molecule type" value="Genomic_DNA"/>
</dbReference>
<evidence type="ECO:0000313" key="1">
    <source>
        <dbReference type="EMBL" id="KAL3583640.1"/>
    </source>
</evidence>